<feature type="chain" id="PRO_5043403860" description="Sulfite exporter TauE/SafE family protein" evidence="6">
    <location>
        <begin position="17"/>
        <end position="456"/>
    </location>
</feature>
<comment type="subcellular location">
    <subcellularLocation>
        <location evidence="1">Membrane</location>
        <topology evidence="1">Multi-pass membrane protein</topology>
    </subcellularLocation>
</comment>
<evidence type="ECO:0000256" key="1">
    <source>
        <dbReference type="ARBA" id="ARBA00004141"/>
    </source>
</evidence>
<organism evidence="7 8">
    <name type="scientific">Blepharisma stoltei</name>
    <dbReference type="NCBI Taxonomy" id="1481888"/>
    <lineage>
        <taxon>Eukaryota</taxon>
        <taxon>Sar</taxon>
        <taxon>Alveolata</taxon>
        <taxon>Ciliophora</taxon>
        <taxon>Postciliodesmatophora</taxon>
        <taxon>Heterotrichea</taxon>
        <taxon>Heterotrichida</taxon>
        <taxon>Blepharismidae</taxon>
        <taxon>Blepharisma</taxon>
    </lineage>
</organism>
<keyword evidence="3 5" id="KW-1133">Transmembrane helix</keyword>
<feature type="transmembrane region" description="Helical" evidence="5">
    <location>
        <begin position="89"/>
        <end position="108"/>
    </location>
</feature>
<dbReference type="GO" id="GO:0016567">
    <property type="term" value="P:protein ubiquitination"/>
    <property type="evidence" value="ECO:0007669"/>
    <property type="project" value="TreeGrafter"/>
</dbReference>
<feature type="transmembrane region" description="Helical" evidence="5">
    <location>
        <begin position="227"/>
        <end position="249"/>
    </location>
</feature>
<feature type="transmembrane region" description="Helical" evidence="5">
    <location>
        <begin position="324"/>
        <end position="346"/>
    </location>
</feature>
<dbReference type="EMBL" id="CAJZBQ010000046">
    <property type="protein sequence ID" value="CAG9328686.1"/>
    <property type="molecule type" value="Genomic_DNA"/>
</dbReference>
<evidence type="ECO:0000256" key="4">
    <source>
        <dbReference type="ARBA" id="ARBA00023136"/>
    </source>
</evidence>
<dbReference type="GO" id="GO:0016020">
    <property type="term" value="C:membrane"/>
    <property type="evidence" value="ECO:0007669"/>
    <property type="project" value="UniProtKB-SubCell"/>
</dbReference>
<evidence type="ECO:0000313" key="8">
    <source>
        <dbReference type="Proteomes" id="UP001162131"/>
    </source>
</evidence>
<accession>A0AAU9K691</accession>
<feature type="transmembrane region" description="Helical" evidence="5">
    <location>
        <begin position="120"/>
        <end position="143"/>
    </location>
</feature>
<evidence type="ECO:0000256" key="6">
    <source>
        <dbReference type="SAM" id="SignalP"/>
    </source>
</evidence>
<dbReference type="GO" id="GO:0031464">
    <property type="term" value="C:Cul4A-RING E3 ubiquitin ligase complex"/>
    <property type="evidence" value="ECO:0007669"/>
    <property type="project" value="TreeGrafter"/>
</dbReference>
<dbReference type="PANTHER" id="PTHR14255:SF3">
    <property type="entry name" value="SULFITE EXPORTER TAUE_SAFE FAMILY PROTEIN 5-RELATED"/>
    <property type="match status" value="1"/>
</dbReference>
<evidence type="ECO:0008006" key="9">
    <source>
        <dbReference type="Google" id="ProtNLM"/>
    </source>
</evidence>
<feature type="transmembrane region" description="Helical" evidence="5">
    <location>
        <begin position="386"/>
        <end position="403"/>
    </location>
</feature>
<feature type="transmembrane region" description="Helical" evidence="5">
    <location>
        <begin position="415"/>
        <end position="437"/>
    </location>
</feature>
<dbReference type="Proteomes" id="UP001162131">
    <property type="component" value="Unassembled WGS sequence"/>
</dbReference>
<dbReference type="AlphaFoldDB" id="A0AAU9K691"/>
<keyword evidence="8" id="KW-1185">Reference proteome</keyword>
<dbReference type="InterPro" id="IPR002781">
    <property type="entry name" value="TM_pro_TauE-like"/>
</dbReference>
<dbReference type="PANTHER" id="PTHR14255">
    <property type="entry name" value="CEREBLON"/>
    <property type="match status" value="1"/>
</dbReference>
<feature type="signal peptide" evidence="6">
    <location>
        <begin position="1"/>
        <end position="16"/>
    </location>
</feature>
<dbReference type="Pfam" id="PF01925">
    <property type="entry name" value="TauE"/>
    <property type="match status" value="1"/>
</dbReference>
<proteinExistence type="predicted"/>
<evidence type="ECO:0000256" key="5">
    <source>
        <dbReference type="SAM" id="Phobius"/>
    </source>
</evidence>
<keyword evidence="6" id="KW-0732">Signal</keyword>
<evidence type="ECO:0000256" key="2">
    <source>
        <dbReference type="ARBA" id="ARBA00022692"/>
    </source>
</evidence>
<feature type="transmembrane region" description="Helical" evidence="5">
    <location>
        <begin position="149"/>
        <end position="167"/>
    </location>
</feature>
<name>A0AAU9K691_9CILI</name>
<protein>
    <recommendedName>
        <fullName evidence="9">Sulfite exporter TauE/SafE family protein</fullName>
    </recommendedName>
</protein>
<keyword evidence="2 5" id="KW-0812">Transmembrane</keyword>
<gene>
    <name evidence="7" type="ORF">BSTOLATCC_MIC46677</name>
</gene>
<feature type="transmembrane region" description="Helical" evidence="5">
    <location>
        <begin position="40"/>
        <end position="58"/>
    </location>
</feature>
<feature type="transmembrane region" description="Helical" evidence="5">
    <location>
        <begin position="255"/>
        <end position="277"/>
    </location>
</feature>
<reference evidence="7" key="1">
    <citation type="submission" date="2021-09" db="EMBL/GenBank/DDBJ databases">
        <authorList>
            <consortium name="AG Swart"/>
            <person name="Singh M."/>
            <person name="Singh A."/>
            <person name="Seah K."/>
            <person name="Emmerich C."/>
        </authorList>
    </citation>
    <scope>NUCLEOTIDE SEQUENCE</scope>
    <source>
        <strain evidence="7">ATCC30299</strain>
    </source>
</reference>
<evidence type="ECO:0000313" key="7">
    <source>
        <dbReference type="EMBL" id="CAG9328686.1"/>
    </source>
</evidence>
<sequence>MNFILLILLLSNLTYAEKCVKDVDCSSLSHCVDNKCEHKSLFPLAGIEFFGTFMTILVSALSNAAGIGGGPLNTMTFQFFFLFDTFDSIPLSQIVIFGGSLMSVALKIPSRHPTKDRPLIDYELVAYLLTPLLAGTTIGVIFHLSFPDWLTILLLSILMSYLTYQTTKKGARLFHRETIIKNSSHSIARLIDAFQNDLRTPHTDKTDVQIERDRGILEKIIEEENKLVPLHPAVTIAMILGVVMVAAFIKGGNGFDSILGLAQCGAGYWIFIFFYFVGLMMLTYHNGKYIIEKTALMINIGYIFDPSDVKWNKYKAIKIGAVTFFAGVASGALGIGGGSIMNPFLLSIGVRPEVSTACSTFMVLFSSSVGVLQFMIGGVISYDYGAWVFIWAVVGSALGYFVIKRIIEKMNRPSIIVLLLAFMMIASLVGSLVIGIFKISSKISDGTMEYGFSSLC</sequence>
<keyword evidence="4 5" id="KW-0472">Membrane</keyword>
<comment type="caution">
    <text evidence="7">The sequence shown here is derived from an EMBL/GenBank/DDBJ whole genome shotgun (WGS) entry which is preliminary data.</text>
</comment>
<evidence type="ECO:0000256" key="3">
    <source>
        <dbReference type="ARBA" id="ARBA00022989"/>
    </source>
</evidence>